<protein>
    <submittedName>
        <fullName evidence="1">Uncharacterized protein</fullName>
    </submittedName>
</protein>
<accession>A0AAV8T5I9</accession>
<reference evidence="1 2" key="1">
    <citation type="submission" date="2021-09" db="EMBL/GenBank/DDBJ databases">
        <title>Genomic insights and catalytic innovation underlie evolution of tropane alkaloids biosynthesis.</title>
        <authorList>
            <person name="Wang Y.-J."/>
            <person name="Tian T."/>
            <person name="Huang J.-P."/>
            <person name="Huang S.-X."/>
        </authorList>
    </citation>
    <scope>NUCLEOTIDE SEQUENCE [LARGE SCALE GENOMIC DNA]</scope>
    <source>
        <strain evidence="1">KIB-2018</strain>
        <tissue evidence="1">Leaf</tissue>
    </source>
</reference>
<dbReference type="Proteomes" id="UP001159364">
    <property type="component" value="Linkage Group LG06"/>
</dbReference>
<evidence type="ECO:0000313" key="1">
    <source>
        <dbReference type="EMBL" id="KAJ8761493.1"/>
    </source>
</evidence>
<gene>
    <name evidence="1" type="ORF">K2173_001627</name>
</gene>
<dbReference type="AlphaFoldDB" id="A0AAV8T5I9"/>
<sequence>MPSAIMRKPFNQWDLMYSGGGSKRNGQLAANLSAMVFGFLENGEGCSPATLGSKDCELDQVLEAEQEKNACLEKDKSFWENQHQLLQATLCRTTSLESSIRNITKETIKELQTAGTLCGCGRLMTAGCRNCLMREVSSRLSRAGYNSSICKTKWRSSPEIQSGEHAFIDVIDNTNSKKGEVRVIIELHFQAEFEMAKASEDYRRLLHRLPEVFIGKVERLNSVIKILCTAAKICMKEKKMHLGPWRKQKYMQAKWLSSFERTAPMTPLSMGKSGRSPKPRASMLTVDLRDMLPDTNCSPVAVV</sequence>
<dbReference type="PANTHER" id="PTHR31579:SF2">
    <property type="entry name" value="DUF506 FAMILY PROTEIN"/>
    <property type="match status" value="1"/>
</dbReference>
<dbReference type="InterPro" id="IPR006502">
    <property type="entry name" value="PDDEXK-like"/>
</dbReference>
<dbReference type="PANTHER" id="PTHR31579">
    <property type="entry name" value="OS03G0796600 PROTEIN"/>
    <property type="match status" value="1"/>
</dbReference>
<dbReference type="NCBIfam" id="TIGR01615">
    <property type="entry name" value="A_thal_3542"/>
    <property type="match status" value="1"/>
</dbReference>
<name>A0AAV8T5I9_9ROSI</name>
<comment type="caution">
    <text evidence="1">The sequence shown here is derived from an EMBL/GenBank/DDBJ whole genome shotgun (WGS) entry which is preliminary data.</text>
</comment>
<proteinExistence type="predicted"/>
<evidence type="ECO:0000313" key="2">
    <source>
        <dbReference type="Proteomes" id="UP001159364"/>
    </source>
</evidence>
<organism evidence="1 2">
    <name type="scientific">Erythroxylum novogranatense</name>
    <dbReference type="NCBI Taxonomy" id="1862640"/>
    <lineage>
        <taxon>Eukaryota</taxon>
        <taxon>Viridiplantae</taxon>
        <taxon>Streptophyta</taxon>
        <taxon>Embryophyta</taxon>
        <taxon>Tracheophyta</taxon>
        <taxon>Spermatophyta</taxon>
        <taxon>Magnoliopsida</taxon>
        <taxon>eudicotyledons</taxon>
        <taxon>Gunneridae</taxon>
        <taxon>Pentapetalae</taxon>
        <taxon>rosids</taxon>
        <taxon>fabids</taxon>
        <taxon>Malpighiales</taxon>
        <taxon>Erythroxylaceae</taxon>
        <taxon>Erythroxylum</taxon>
    </lineage>
</organism>
<dbReference type="Pfam" id="PF04720">
    <property type="entry name" value="PDDEXK_6"/>
    <property type="match status" value="1"/>
</dbReference>
<dbReference type="EMBL" id="JAIWQS010000006">
    <property type="protein sequence ID" value="KAJ8761493.1"/>
    <property type="molecule type" value="Genomic_DNA"/>
</dbReference>
<keyword evidence="2" id="KW-1185">Reference proteome</keyword>